<feature type="non-terminal residue" evidence="1">
    <location>
        <position position="1"/>
    </location>
</feature>
<accession>K1UJN5</accession>
<comment type="caution">
    <text evidence="1">The sequence shown here is derived from an EMBL/GenBank/DDBJ whole genome shotgun (WGS) entry which is preliminary data.</text>
</comment>
<proteinExistence type="predicted"/>
<sequence length="59" mass="6829">VYTSNKRYYDAKLALSQCDSTVIYSLTELLQIENRNLTTVIEGVRYSLEPSQIEKMLIL</sequence>
<dbReference type="EMBL" id="AJWY01001040">
    <property type="protein sequence ID" value="EKC80329.1"/>
    <property type="molecule type" value="Genomic_DNA"/>
</dbReference>
<reference evidence="1" key="1">
    <citation type="journal article" date="2013" name="Environ. Microbiol.">
        <title>Microbiota from the distal guts of lean and obese adolescents exhibit partial functional redundancy besides clear differences in community structure.</title>
        <authorList>
            <person name="Ferrer M."/>
            <person name="Ruiz A."/>
            <person name="Lanza F."/>
            <person name="Haange S.B."/>
            <person name="Oberbach A."/>
            <person name="Till H."/>
            <person name="Bargiela R."/>
            <person name="Campoy C."/>
            <person name="Segura M.T."/>
            <person name="Richter M."/>
            <person name="von Bergen M."/>
            <person name="Seifert J."/>
            <person name="Suarez A."/>
        </authorList>
    </citation>
    <scope>NUCLEOTIDE SEQUENCE</scope>
</reference>
<organism evidence="1">
    <name type="scientific">human gut metagenome</name>
    <dbReference type="NCBI Taxonomy" id="408170"/>
    <lineage>
        <taxon>unclassified sequences</taxon>
        <taxon>metagenomes</taxon>
        <taxon>organismal metagenomes</taxon>
    </lineage>
</organism>
<gene>
    <name evidence="1" type="ORF">LEA_01497</name>
</gene>
<evidence type="ECO:0000313" key="1">
    <source>
        <dbReference type="EMBL" id="EKC80329.1"/>
    </source>
</evidence>
<dbReference type="AlphaFoldDB" id="K1UJN5"/>
<name>K1UJN5_9ZZZZ</name>
<protein>
    <submittedName>
        <fullName evidence="1">Archaeal/vacuolar-type H+-ATPase subunit C</fullName>
    </submittedName>
</protein>